<feature type="transmembrane region" description="Helical" evidence="5">
    <location>
        <begin position="119"/>
        <end position="140"/>
    </location>
</feature>
<dbReference type="PANTHER" id="PTHR37955">
    <property type="entry name" value="TELLURITE RESISTANCE PROTEIN TEHA"/>
    <property type="match status" value="1"/>
</dbReference>
<dbReference type="PANTHER" id="PTHR37955:SF1">
    <property type="entry name" value="DEP DOMAIN-CONTAINING PROTEIN"/>
    <property type="match status" value="1"/>
</dbReference>
<gene>
    <name evidence="6" type="ORF">SAMN05421774_101333</name>
</gene>
<evidence type="ECO:0000256" key="2">
    <source>
        <dbReference type="ARBA" id="ARBA00022692"/>
    </source>
</evidence>
<dbReference type="AlphaFoldDB" id="A0A1N7KCG3"/>
<dbReference type="RefSeq" id="WP_076529150.1">
    <property type="nucleotide sequence ID" value="NZ_BMEH01000001.1"/>
</dbReference>
<accession>A0A1N7KCG3</accession>
<feature type="transmembrane region" description="Helical" evidence="5">
    <location>
        <begin position="285"/>
        <end position="303"/>
    </location>
</feature>
<feature type="transmembrane region" description="Helical" evidence="5">
    <location>
        <begin position="232"/>
        <end position="251"/>
    </location>
</feature>
<dbReference type="InterPro" id="IPR038665">
    <property type="entry name" value="Voltage-dep_anion_channel_sf"/>
</dbReference>
<proteinExistence type="predicted"/>
<evidence type="ECO:0000256" key="1">
    <source>
        <dbReference type="ARBA" id="ARBA00004141"/>
    </source>
</evidence>
<dbReference type="InterPro" id="IPR052951">
    <property type="entry name" value="Tellurite_res_ion_channel"/>
</dbReference>
<dbReference type="GO" id="GO:0005886">
    <property type="term" value="C:plasma membrane"/>
    <property type="evidence" value="ECO:0007669"/>
    <property type="project" value="TreeGrafter"/>
</dbReference>
<dbReference type="GO" id="GO:0046583">
    <property type="term" value="F:monoatomic cation efflux transmembrane transporter activity"/>
    <property type="evidence" value="ECO:0007669"/>
    <property type="project" value="TreeGrafter"/>
</dbReference>
<protein>
    <submittedName>
        <fullName evidence="6">Tellurite resistance protein</fullName>
    </submittedName>
</protein>
<keyword evidence="2 5" id="KW-0812">Transmembrane</keyword>
<organism evidence="6 7">
    <name type="scientific">Gemmobacter megaterium</name>
    <dbReference type="NCBI Taxonomy" id="1086013"/>
    <lineage>
        <taxon>Bacteria</taxon>
        <taxon>Pseudomonadati</taxon>
        <taxon>Pseudomonadota</taxon>
        <taxon>Alphaproteobacteria</taxon>
        <taxon>Rhodobacterales</taxon>
        <taxon>Paracoccaceae</taxon>
        <taxon>Gemmobacter</taxon>
    </lineage>
</organism>
<feature type="transmembrane region" description="Helical" evidence="5">
    <location>
        <begin position="152"/>
        <end position="172"/>
    </location>
</feature>
<evidence type="ECO:0000256" key="3">
    <source>
        <dbReference type="ARBA" id="ARBA00022989"/>
    </source>
</evidence>
<evidence type="ECO:0000313" key="6">
    <source>
        <dbReference type="EMBL" id="SIS59124.1"/>
    </source>
</evidence>
<feature type="transmembrane region" description="Helical" evidence="5">
    <location>
        <begin position="21"/>
        <end position="39"/>
    </location>
</feature>
<feature type="transmembrane region" description="Helical" evidence="5">
    <location>
        <begin position="258"/>
        <end position="279"/>
    </location>
</feature>
<dbReference type="OrthoDB" id="7835091at2"/>
<evidence type="ECO:0000313" key="7">
    <source>
        <dbReference type="Proteomes" id="UP000186141"/>
    </source>
</evidence>
<sequence>MASSQPPAFRNQARTGMFRRTPPAIFPPVMGLFGLGLAWRRGAEVAGLPGGIAEAVLGAVTLLYLFMLLAYLAKVARRPGVVAEDLRILPGRAGLAAANLSAMLLAAALVPYAPGLARAVLAVAALSHVVLGLAILRLFLTGPDEARVITPVWHLTYVGYILAPLALVPLGHDGLARAILYLAIPVALAIWAVSLRQLVTRIPPAPLRPLLAIHLAPASLFATVAAMLEMPMLATGSLGLAVVILSGLLLFGRWVTQAGFSALWGAFTFPLAACTSALLANGWAVPGLILLAASTGIILPIAFKVVQAWAKGGLAIKTNAAQA</sequence>
<evidence type="ECO:0000256" key="5">
    <source>
        <dbReference type="SAM" id="Phobius"/>
    </source>
</evidence>
<feature type="transmembrane region" description="Helical" evidence="5">
    <location>
        <begin position="93"/>
        <end position="113"/>
    </location>
</feature>
<feature type="transmembrane region" description="Helical" evidence="5">
    <location>
        <begin position="178"/>
        <end position="195"/>
    </location>
</feature>
<keyword evidence="3 5" id="KW-1133">Transmembrane helix</keyword>
<name>A0A1N7KCG3_9RHOB</name>
<keyword evidence="4 5" id="KW-0472">Membrane</keyword>
<feature type="transmembrane region" description="Helical" evidence="5">
    <location>
        <begin position="51"/>
        <end position="72"/>
    </location>
</feature>
<dbReference type="InterPro" id="IPR004695">
    <property type="entry name" value="SLAC1/Mae1/Ssu1/TehA"/>
</dbReference>
<dbReference type="EMBL" id="FTOT01000001">
    <property type="protein sequence ID" value="SIS59124.1"/>
    <property type="molecule type" value="Genomic_DNA"/>
</dbReference>
<dbReference type="Proteomes" id="UP000186141">
    <property type="component" value="Unassembled WGS sequence"/>
</dbReference>
<evidence type="ECO:0000256" key="4">
    <source>
        <dbReference type="ARBA" id="ARBA00023136"/>
    </source>
</evidence>
<dbReference type="STRING" id="1086013.SAMN05421774_101333"/>
<reference evidence="6 7" key="1">
    <citation type="submission" date="2017-01" db="EMBL/GenBank/DDBJ databases">
        <authorList>
            <person name="Mah S.A."/>
            <person name="Swanson W.J."/>
            <person name="Moy G.W."/>
            <person name="Vacquier V.D."/>
        </authorList>
    </citation>
    <scope>NUCLEOTIDE SEQUENCE [LARGE SCALE GENOMIC DNA]</scope>
    <source>
        <strain evidence="6 7">DSM 26375</strain>
    </source>
</reference>
<feature type="transmembrane region" description="Helical" evidence="5">
    <location>
        <begin position="207"/>
        <end position="226"/>
    </location>
</feature>
<comment type="subcellular location">
    <subcellularLocation>
        <location evidence="1">Membrane</location>
        <topology evidence="1">Multi-pass membrane protein</topology>
    </subcellularLocation>
</comment>
<dbReference type="CDD" id="cd09322">
    <property type="entry name" value="TDT_TehA_like"/>
    <property type="match status" value="1"/>
</dbReference>
<dbReference type="Gene3D" id="1.50.10.150">
    <property type="entry name" value="Voltage-dependent anion channel"/>
    <property type="match status" value="1"/>
</dbReference>
<keyword evidence="7" id="KW-1185">Reference proteome</keyword>
<dbReference type="Pfam" id="PF03595">
    <property type="entry name" value="SLAC1"/>
    <property type="match status" value="1"/>
</dbReference>